<dbReference type="Gene3D" id="4.10.280.10">
    <property type="entry name" value="Helix-loop-helix DNA-binding domain"/>
    <property type="match status" value="1"/>
</dbReference>
<dbReference type="PANTHER" id="PTHR23349:SF108">
    <property type="entry name" value="BHLH DOMAIN-CONTAINING PROTEIN"/>
    <property type="match status" value="1"/>
</dbReference>
<comment type="caution">
    <text evidence="4">The sequence shown here is derived from an EMBL/GenBank/DDBJ whole genome shotgun (WGS) entry which is preliminary data.</text>
</comment>
<evidence type="ECO:0000256" key="2">
    <source>
        <dbReference type="SAM" id="MobiDB-lite"/>
    </source>
</evidence>
<accession>A0AAV2TWL0</accession>
<protein>
    <recommendedName>
        <fullName evidence="3">BHLH domain-containing protein</fullName>
    </recommendedName>
</protein>
<evidence type="ECO:0000259" key="3">
    <source>
        <dbReference type="PROSITE" id="PS50888"/>
    </source>
</evidence>
<dbReference type="GO" id="GO:0000977">
    <property type="term" value="F:RNA polymerase II transcription regulatory region sequence-specific DNA binding"/>
    <property type="evidence" value="ECO:0007669"/>
    <property type="project" value="TreeGrafter"/>
</dbReference>
<evidence type="ECO:0000313" key="5">
    <source>
        <dbReference type="Proteomes" id="UP001497525"/>
    </source>
</evidence>
<name>A0AAV2TWL0_CALDB</name>
<dbReference type="GO" id="GO:0046983">
    <property type="term" value="F:protein dimerization activity"/>
    <property type="evidence" value="ECO:0007669"/>
    <property type="project" value="InterPro"/>
</dbReference>
<dbReference type="PROSITE" id="PS50888">
    <property type="entry name" value="BHLH"/>
    <property type="match status" value="1"/>
</dbReference>
<sequence length="226" mass="25488">MTREATQRFGICPATSTLAAAIMGTVSTNYGSRMMDDEQGTESFNYAQMMAQGCLSQTYSERPETYFSPMQSSPRFPDESYLNERKGRSKSLRIKGSGRSTAVRLTQTWKCSCPRNFDKDICGLNVGGEKTSTCSSNCMVNRTQSCPTQDILSDRTSPIPPFECAKSFIRRRNARERERVRCVNAGYESLRRRLPIASMPERRLAKVEILRGAISYINALKQLLEK</sequence>
<dbReference type="Proteomes" id="UP001497525">
    <property type="component" value="Unassembled WGS sequence"/>
</dbReference>
<evidence type="ECO:0000256" key="1">
    <source>
        <dbReference type="ARBA" id="ARBA00023125"/>
    </source>
</evidence>
<dbReference type="GO" id="GO:0000981">
    <property type="term" value="F:DNA-binding transcription factor activity, RNA polymerase II-specific"/>
    <property type="evidence" value="ECO:0007669"/>
    <property type="project" value="TreeGrafter"/>
</dbReference>
<dbReference type="PANTHER" id="PTHR23349">
    <property type="entry name" value="BASIC HELIX-LOOP-HELIX TRANSCRIPTION FACTOR, TWIST"/>
    <property type="match status" value="1"/>
</dbReference>
<proteinExistence type="predicted"/>
<evidence type="ECO:0000313" key="4">
    <source>
        <dbReference type="EMBL" id="CAL5141565.1"/>
    </source>
</evidence>
<dbReference type="SMART" id="SM00353">
    <property type="entry name" value="HLH"/>
    <property type="match status" value="1"/>
</dbReference>
<keyword evidence="1" id="KW-0238">DNA-binding</keyword>
<dbReference type="SUPFAM" id="SSF47459">
    <property type="entry name" value="HLH, helix-loop-helix DNA-binding domain"/>
    <property type="match status" value="1"/>
</dbReference>
<feature type="compositionally biased region" description="Basic and acidic residues" evidence="2">
    <location>
        <begin position="76"/>
        <end position="86"/>
    </location>
</feature>
<dbReference type="InterPro" id="IPR036638">
    <property type="entry name" value="HLH_DNA-bd_sf"/>
</dbReference>
<dbReference type="EMBL" id="CAXLJL010000900">
    <property type="protein sequence ID" value="CAL5141565.1"/>
    <property type="molecule type" value="Genomic_DNA"/>
</dbReference>
<organism evidence="4 5">
    <name type="scientific">Calicophoron daubneyi</name>
    <name type="common">Rumen fluke</name>
    <name type="synonym">Paramphistomum daubneyi</name>
    <dbReference type="NCBI Taxonomy" id="300641"/>
    <lineage>
        <taxon>Eukaryota</taxon>
        <taxon>Metazoa</taxon>
        <taxon>Spiralia</taxon>
        <taxon>Lophotrochozoa</taxon>
        <taxon>Platyhelminthes</taxon>
        <taxon>Trematoda</taxon>
        <taxon>Digenea</taxon>
        <taxon>Plagiorchiida</taxon>
        <taxon>Pronocephalata</taxon>
        <taxon>Paramphistomoidea</taxon>
        <taxon>Paramphistomidae</taxon>
        <taxon>Calicophoron</taxon>
    </lineage>
</organism>
<dbReference type="AlphaFoldDB" id="A0AAV2TWL0"/>
<feature type="domain" description="BHLH" evidence="3">
    <location>
        <begin position="167"/>
        <end position="220"/>
    </location>
</feature>
<dbReference type="GO" id="GO:0032502">
    <property type="term" value="P:developmental process"/>
    <property type="evidence" value="ECO:0007669"/>
    <property type="project" value="TreeGrafter"/>
</dbReference>
<dbReference type="InterPro" id="IPR011598">
    <property type="entry name" value="bHLH_dom"/>
</dbReference>
<reference evidence="4" key="1">
    <citation type="submission" date="2024-06" db="EMBL/GenBank/DDBJ databases">
        <authorList>
            <person name="Liu X."/>
            <person name="Lenzi L."/>
            <person name="Haldenby T S."/>
            <person name="Uol C."/>
        </authorList>
    </citation>
    <scope>NUCLEOTIDE SEQUENCE</scope>
</reference>
<dbReference type="InterPro" id="IPR050283">
    <property type="entry name" value="E-box_TF_Regulators"/>
</dbReference>
<feature type="region of interest" description="Disordered" evidence="2">
    <location>
        <begin position="69"/>
        <end position="95"/>
    </location>
</feature>
<gene>
    <name evidence="4" type="ORF">CDAUBV1_LOCUS16794</name>
</gene>
<dbReference type="Pfam" id="PF00010">
    <property type="entry name" value="HLH"/>
    <property type="match status" value="1"/>
</dbReference>